<keyword evidence="3" id="KW-1185">Reference proteome</keyword>
<organism evidence="2 3">
    <name type="scientific">Armillaria borealis</name>
    <dbReference type="NCBI Taxonomy" id="47425"/>
    <lineage>
        <taxon>Eukaryota</taxon>
        <taxon>Fungi</taxon>
        <taxon>Dikarya</taxon>
        <taxon>Basidiomycota</taxon>
        <taxon>Agaricomycotina</taxon>
        <taxon>Agaricomycetes</taxon>
        <taxon>Agaricomycetidae</taxon>
        <taxon>Agaricales</taxon>
        <taxon>Marasmiineae</taxon>
        <taxon>Physalacriaceae</taxon>
        <taxon>Armillaria</taxon>
    </lineage>
</organism>
<feature type="transmembrane region" description="Helical" evidence="1">
    <location>
        <begin position="16"/>
        <end position="36"/>
    </location>
</feature>
<keyword evidence="1" id="KW-1133">Transmembrane helix</keyword>
<feature type="transmembrane region" description="Helical" evidence="1">
    <location>
        <begin position="56"/>
        <end position="74"/>
    </location>
</feature>
<reference evidence="2" key="1">
    <citation type="submission" date="2023-06" db="EMBL/GenBank/DDBJ databases">
        <authorList>
            <consortium name="Lawrence Berkeley National Laboratory"/>
            <person name="Ahrendt S."/>
            <person name="Sahu N."/>
            <person name="Indic B."/>
            <person name="Wong-Bajracharya J."/>
            <person name="Merenyi Z."/>
            <person name="Ke H.-M."/>
            <person name="Monk M."/>
            <person name="Kocsube S."/>
            <person name="Drula E."/>
            <person name="Lipzen A."/>
            <person name="Balint B."/>
            <person name="Henrissat B."/>
            <person name="Andreopoulos B."/>
            <person name="Martin F.M."/>
            <person name="Harder C.B."/>
            <person name="Rigling D."/>
            <person name="Ford K.L."/>
            <person name="Foster G.D."/>
            <person name="Pangilinan J."/>
            <person name="Papanicolaou A."/>
            <person name="Barry K."/>
            <person name="LaButti K."/>
            <person name="Viragh M."/>
            <person name="Koriabine M."/>
            <person name="Yan M."/>
            <person name="Riley R."/>
            <person name="Champramary S."/>
            <person name="Plett K.L."/>
            <person name="Tsai I.J."/>
            <person name="Slot J."/>
            <person name="Sipos G."/>
            <person name="Plett J."/>
            <person name="Nagy L.G."/>
            <person name="Grigoriev I.V."/>
        </authorList>
    </citation>
    <scope>NUCLEOTIDE SEQUENCE</scope>
    <source>
        <strain evidence="2">FPL87.14</strain>
    </source>
</reference>
<proteinExistence type="predicted"/>
<evidence type="ECO:0000256" key="1">
    <source>
        <dbReference type="SAM" id="Phobius"/>
    </source>
</evidence>
<dbReference type="AlphaFoldDB" id="A0AA39JG40"/>
<evidence type="ECO:0000313" key="3">
    <source>
        <dbReference type="Proteomes" id="UP001175226"/>
    </source>
</evidence>
<dbReference type="EMBL" id="JAUEPT010000030">
    <property type="protein sequence ID" value="KAK0441432.1"/>
    <property type="molecule type" value="Genomic_DNA"/>
</dbReference>
<evidence type="ECO:0000313" key="2">
    <source>
        <dbReference type="EMBL" id="KAK0441432.1"/>
    </source>
</evidence>
<dbReference type="Proteomes" id="UP001175226">
    <property type="component" value="Unassembled WGS sequence"/>
</dbReference>
<name>A0AA39JG40_9AGAR</name>
<protein>
    <submittedName>
        <fullName evidence="2">Uncharacterized protein</fullName>
    </submittedName>
</protein>
<sequence>MSPYGGPVFFNSSKSLLYSASSSSYSTILLSGLAAYCQRRASSSSFLPSSAYSRICISFAVFSCSLFSGPPLFWTRVVRMLQLSPTATPSGEL</sequence>
<keyword evidence="1" id="KW-0472">Membrane</keyword>
<accession>A0AA39JG40</accession>
<comment type="caution">
    <text evidence="2">The sequence shown here is derived from an EMBL/GenBank/DDBJ whole genome shotgun (WGS) entry which is preliminary data.</text>
</comment>
<gene>
    <name evidence="2" type="ORF">EV421DRAFT_1813183</name>
</gene>
<keyword evidence="1" id="KW-0812">Transmembrane</keyword>